<reference evidence="2 3" key="1">
    <citation type="submission" date="2013-06" db="EMBL/GenBank/DDBJ databases">
        <authorList>
            <person name="Weinstock G."/>
            <person name="Sodergren E."/>
            <person name="Lobos E.A."/>
            <person name="Fulton L."/>
            <person name="Fulton R."/>
            <person name="Courtney L."/>
            <person name="Fronick C."/>
            <person name="O'Laughlin M."/>
            <person name="Godfrey J."/>
            <person name="Wilson R.M."/>
            <person name="Miner T."/>
            <person name="Farmer C."/>
            <person name="Delehaunty K."/>
            <person name="Cordes M."/>
            <person name="Minx P."/>
            <person name="Tomlinson C."/>
            <person name="Chen J."/>
            <person name="Wollam A."/>
            <person name="Pepin K.H."/>
            <person name="Bhonagiri V."/>
            <person name="Zhang X."/>
            <person name="Warren W."/>
            <person name="Mitreva M."/>
            <person name="Mardis E.R."/>
            <person name="Wilson R.K."/>
        </authorList>
    </citation>
    <scope>NUCLEOTIDE SEQUENCE [LARGE SCALE GENOMIC DNA]</scope>
    <source>
        <strain evidence="2 3">JCP8017A</strain>
    </source>
</reference>
<protein>
    <recommendedName>
        <fullName evidence="4">Peptidase, A24 family</fullName>
    </recommendedName>
</protein>
<dbReference type="RefSeq" id="WP_020757635.1">
    <property type="nucleotide sequence ID" value="NZ_KE347831.1"/>
</dbReference>
<accession>T2PIX6</accession>
<dbReference type="AlphaFoldDB" id="T2PIX6"/>
<feature type="transmembrane region" description="Helical" evidence="1">
    <location>
        <begin position="32"/>
        <end position="53"/>
    </location>
</feature>
<sequence length="187" mass="20896">MSQFIMACLFATPTLVCTIALCATDLIIRVVPRLWVVLAAFAQSAANLIFSLITFHNVNFLLRGWLCAVTVFAFYVLVQKLCMRGALGFGDVTCASMIAQALALFGFGCIIYWFALVGIFGLIWILVWKIYSKVCWRFFREHLVQNKQNKIPFVPVLAASAIIAVMLCGFCCDFIALSKVEIRDFSP</sequence>
<keyword evidence="1" id="KW-0812">Transmembrane</keyword>
<evidence type="ECO:0008006" key="4">
    <source>
        <dbReference type="Google" id="ProtNLM"/>
    </source>
</evidence>
<feature type="transmembrane region" description="Helical" evidence="1">
    <location>
        <begin position="152"/>
        <end position="177"/>
    </location>
</feature>
<feature type="transmembrane region" description="Helical" evidence="1">
    <location>
        <begin position="98"/>
        <end position="131"/>
    </location>
</feature>
<dbReference type="HOGENOM" id="CLU_133285_0_0_11"/>
<feature type="transmembrane region" description="Helical" evidence="1">
    <location>
        <begin position="60"/>
        <end position="78"/>
    </location>
</feature>
<dbReference type="EMBL" id="ATJN01000134">
    <property type="protein sequence ID" value="EPI49753.1"/>
    <property type="molecule type" value="Genomic_DNA"/>
</dbReference>
<name>T2PIX6_9BIFI</name>
<dbReference type="Proteomes" id="UP000015779">
    <property type="component" value="Unassembled WGS sequence"/>
</dbReference>
<dbReference type="PATRIC" id="fig|1261062.4.peg.1189"/>
<keyword evidence="1" id="KW-1133">Transmembrane helix</keyword>
<proteinExistence type="predicted"/>
<evidence type="ECO:0000313" key="3">
    <source>
        <dbReference type="Proteomes" id="UP000015779"/>
    </source>
</evidence>
<comment type="caution">
    <text evidence="2">The sequence shown here is derived from an EMBL/GenBank/DDBJ whole genome shotgun (WGS) entry which is preliminary data.</text>
</comment>
<gene>
    <name evidence="2" type="ORF">HMPREF1577_01347</name>
</gene>
<keyword evidence="1" id="KW-0472">Membrane</keyword>
<evidence type="ECO:0000313" key="2">
    <source>
        <dbReference type="EMBL" id="EPI49753.1"/>
    </source>
</evidence>
<organism evidence="2 3">
    <name type="scientific">Gardnerella pickettii JCP8017A</name>
    <dbReference type="NCBI Taxonomy" id="1261062"/>
    <lineage>
        <taxon>Bacteria</taxon>
        <taxon>Bacillati</taxon>
        <taxon>Actinomycetota</taxon>
        <taxon>Actinomycetes</taxon>
        <taxon>Bifidobacteriales</taxon>
        <taxon>Bifidobacteriaceae</taxon>
        <taxon>Gardnerella</taxon>
        <taxon>Gardnerella pickettii</taxon>
    </lineage>
</organism>
<evidence type="ECO:0000256" key="1">
    <source>
        <dbReference type="SAM" id="Phobius"/>
    </source>
</evidence>